<feature type="domain" description="DUF2231" evidence="2">
    <location>
        <begin position="7"/>
        <end position="154"/>
    </location>
</feature>
<accession>A0A6I3IW16</accession>
<evidence type="ECO:0000313" key="3">
    <source>
        <dbReference type="EMBL" id="MTB71046.1"/>
    </source>
</evidence>
<feature type="transmembrane region" description="Helical" evidence="1">
    <location>
        <begin position="42"/>
        <end position="61"/>
    </location>
</feature>
<name>A0A6I3IW16_9MICO</name>
<evidence type="ECO:0000256" key="1">
    <source>
        <dbReference type="SAM" id="Phobius"/>
    </source>
</evidence>
<evidence type="ECO:0000259" key="2">
    <source>
        <dbReference type="Pfam" id="PF09990"/>
    </source>
</evidence>
<feature type="transmembrane region" description="Helical" evidence="1">
    <location>
        <begin position="119"/>
        <end position="139"/>
    </location>
</feature>
<gene>
    <name evidence="3" type="ORF">GGG17_03470</name>
</gene>
<protein>
    <recommendedName>
        <fullName evidence="2">DUF2231 domain-containing protein</fullName>
    </recommendedName>
</protein>
<sequence length="156" mass="16297">MFDLFDGLPVHALVVHAVVVLAPLTALLAVIYAVAPARRLGLRWPLALLAVATGVTGFVAGESGEKLEHRLGGGNPTLHEHTEAGDLLKVACAIFMVLVLLAIFVLLRADRKAPARSPLAIVTAVVLVLASVGVCYQTVVTGHTGARAVWGDQITP</sequence>
<dbReference type="EMBL" id="WLVL01000017">
    <property type="protein sequence ID" value="MTB71046.1"/>
    <property type="molecule type" value="Genomic_DNA"/>
</dbReference>
<dbReference type="RefSeq" id="WP_154592399.1">
    <property type="nucleotide sequence ID" value="NZ_CP171001.1"/>
</dbReference>
<feature type="transmembrane region" description="Helical" evidence="1">
    <location>
        <begin position="87"/>
        <end position="107"/>
    </location>
</feature>
<keyword evidence="1" id="KW-0812">Transmembrane</keyword>
<evidence type="ECO:0000313" key="4">
    <source>
        <dbReference type="Proteomes" id="UP000431092"/>
    </source>
</evidence>
<dbReference type="Pfam" id="PF09990">
    <property type="entry name" value="DUF2231"/>
    <property type="match status" value="1"/>
</dbReference>
<keyword evidence="1" id="KW-1133">Transmembrane helix</keyword>
<dbReference type="AlphaFoldDB" id="A0A6I3IW16"/>
<dbReference type="InterPro" id="IPR019251">
    <property type="entry name" value="DUF2231_TM"/>
</dbReference>
<keyword evidence="1" id="KW-0472">Membrane</keyword>
<comment type="caution">
    <text evidence="3">The sequence shown here is derived from an EMBL/GenBank/DDBJ whole genome shotgun (WGS) entry which is preliminary data.</text>
</comment>
<keyword evidence="4" id="KW-1185">Reference proteome</keyword>
<proteinExistence type="predicted"/>
<feature type="transmembrane region" description="Helical" evidence="1">
    <location>
        <begin position="12"/>
        <end position="35"/>
    </location>
</feature>
<reference evidence="3 4" key="1">
    <citation type="submission" date="2019-11" db="EMBL/GenBank/DDBJ databases">
        <title>Whole genome sequencing identifies a novel species of the genus Arsenicicoccus isolated from human blood.</title>
        <authorList>
            <person name="Jeong J.H."/>
            <person name="Kweon O.J."/>
            <person name="Kim H.R."/>
            <person name="Kim T.-H."/>
            <person name="Ha S.-M."/>
            <person name="Lee M.-K."/>
        </authorList>
    </citation>
    <scope>NUCLEOTIDE SEQUENCE [LARGE SCALE GENOMIC DNA]</scope>
    <source>
        <strain evidence="3 4">MKL-02</strain>
    </source>
</reference>
<dbReference type="Proteomes" id="UP000431092">
    <property type="component" value="Unassembled WGS sequence"/>
</dbReference>
<organism evidence="3 4">
    <name type="scientific">Arsenicicoccus cauae</name>
    <dbReference type="NCBI Taxonomy" id="2663847"/>
    <lineage>
        <taxon>Bacteria</taxon>
        <taxon>Bacillati</taxon>
        <taxon>Actinomycetota</taxon>
        <taxon>Actinomycetes</taxon>
        <taxon>Micrococcales</taxon>
        <taxon>Intrasporangiaceae</taxon>
        <taxon>Arsenicicoccus</taxon>
    </lineage>
</organism>